<evidence type="ECO:0000313" key="14">
    <source>
        <dbReference type="Proteomes" id="UP001602370"/>
    </source>
</evidence>
<dbReference type="PANTHER" id="PTHR43294">
    <property type="entry name" value="SODIUM/POTASSIUM-TRANSPORTING ATPASE SUBUNIT ALPHA"/>
    <property type="match status" value="1"/>
</dbReference>
<feature type="domain" description="Cation-transporting P-type ATPase C-terminal" evidence="12">
    <location>
        <begin position="468"/>
        <end position="654"/>
    </location>
</feature>
<comment type="subcellular location">
    <subcellularLocation>
        <location evidence="1">Cell membrane</location>
        <topology evidence="1">Multi-pass membrane protein</topology>
    </subcellularLocation>
</comment>
<dbReference type="Gene3D" id="3.40.50.1000">
    <property type="entry name" value="HAD superfamily/HAD-like"/>
    <property type="match status" value="1"/>
</dbReference>
<dbReference type="Proteomes" id="UP001602370">
    <property type="component" value="Unassembled WGS sequence"/>
</dbReference>
<dbReference type="InterPro" id="IPR023298">
    <property type="entry name" value="ATPase_P-typ_TM_dom_sf"/>
</dbReference>
<comment type="caution">
    <text evidence="13">The sequence shown here is derived from an EMBL/GenBank/DDBJ whole genome shotgun (WGS) entry which is preliminary data.</text>
</comment>
<evidence type="ECO:0000313" key="13">
    <source>
        <dbReference type="EMBL" id="MFF5924253.1"/>
    </source>
</evidence>
<dbReference type="InterPro" id="IPR050510">
    <property type="entry name" value="Cation_transp_ATPase_P-type"/>
</dbReference>
<dbReference type="InterPro" id="IPR044492">
    <property type="entry name" value="P_typ_ATPase_HD_dom"/>
</dbReference>
<accession>A0ABW6Y395</accession>
<dbReference type="PROSITE" id="PS00154">
    <property type="entry name" value="ATPASE_E1_E2"/>
    <property type="match status" value="1"/>
</dbReference>
<dbReference type="PRINTS" id="PR00119">
    <property type="entry name" value="CATATPASE"/>
</dbReference>
<dbReference type="InterPro" id="IPR023214">
    <property type="entry name" value="HAD_sf"/>
</dbReference>
<feature type="compositionally biased region" description="Basic and acidic residues" evidence="10">
    <location>
        <begin position="191"/>
        <end position="205"/>
    </location>
</feature>
<evidence type="ECO:0000256" key="8">
    <source>
        <dbReference type="ARBA" id="ARBA00023136"/>
    </source>
</evidence>
<dbReference type="EMBL" id="JBIBDZ010000020">
    <property type="protein sequence ID" value="MFF5924253.1"/>
    <property type="molecule type" value="Genomic_DNA"/>
</dbReference>
<dbReference type="SFLD" id="SFLDS00003">
    <property type="entry name" value="Haloacid_Dehalogenase"/>
    <property type="match status" value="1"/>
</dbReference>
<comment type="catalytic activity">
    <reaction evidence="9">
        <text>ATP + H2O = ADP + phosphate + H(+)</text>
        <dbReference type="Rhea" id="RHEA:13065"/>
        <dbReference type="ChEBI" id="CHEBI:15377"/>
        <dbReference type="ChEBI" id="CHEBI:15378"/>
        <dbReference type="ChEBI" id="CHEBI:30616"/>
        <dbReference type="ChEBI" id="CHEBI:43474"/>
        <dbReference type="ChEBI" id="CHEBI:456216"/>
    </reaction>
</comment>
<dbReference type="Gene3D" id="1.20.1110.10">
    <property type="entry name" value="Calcium-transporting ATPase, transmembrane domain"/>
    <property type="match status" value="2"/>
</dbReference>
<reference evidence="13 14" key="1">
    <citation type="submission" date="2024-10" db="EMBL/GenBank/DDBJ databases">
        <title>The Natural Products Discovery Center: Release of the First 8490 Sequenced Strains for Exploring Actinobacteria Biosynthetic Diversity.</title>
        <authorList>
            <person name="Kalkreuter E."/>
            <person name="Kautsar S.A."/>
            <person name="Yang D."/>
            <person name="Bader C.D."/>
            <person name="Teijaro C.N."/>
            <person name="Fluegel L."/>
            <person name="Davis C.M."/>
            <person name="Simpson J.R."/>
            <person name="Lauterbach L."/>
            <person name="Steele A.D."/>
            <person name="Gui C."/>
            <person name="Meng S."/>
            <person name="Li G."/>
            <person name="Viehrig K."/>
            <person name="Ye F."/>
            <person name="Su P."/>
            <person name="Kiefer A.F."/>
            <person name="Nichols A."/>
            <person name="Cepeda A.J."/>
            <person name="Yan W."/>
            <person name="Fan B."/>
            <person name="Jiang Y."/>
            <person name="Adhikari A."/>
            <person name="Zheng C.-J."/>
            <person name="Schuster L."/>
            <person name="Cowan T.M."/>
            <person name="Smanski M.J."/>
            <person name="Chevrette M.G."/>
            <person name="De Carvalho L.P.S."/>
            <person name="Shen B."/>
        </authorList>
    </citation>
    <scope>NUCLEOTIDE SEQUENCE [LARGE SCALE GENOMIC DNA]</scope>
    <source>
        <strain evidence="13 14">NPDC012605</strain>
    </source>
</reference>
<evidence type="ECO:0000256" key="7">
    <source>
        <dbReference type="ARBA" id="ARBA00022989"/>
    </source>
</evidence>
<evidence type="ECO:0000256" key="1">
    <source>
        <dbReference type="ARBA" id="ARBA00004651"/>
    </source>
</evidence>
<evidence type="ECO:0000256" key="3">
    <source>
        <dbReference type="ARBA" id="ARBA00022692"/>
    </source>
</evidence>
<evidence type="ECO:0000256" key="2">
    <source>
        <dbReference type="ARBA" id="ARBA00022475"/>
    </source>
</evidence>
<feature type="transmembrane region" description="Helical" evidence="11">
    <location>
        <begin position="442"/>
        <end position="467"/>
    </location>
</feature>
<evidence type="ECO:0000256" key="6">
    <source>
        <dbReference type="ARBA" id="ARBA00022967"/>
    </source>
</evidence>
<dbReference type="SUPFAM" id="SSF81660">
    <property type="entry name" value="Metal cation-transporting ATPase, ATP-binding domain N"/>
    <property type="match status" value="1"/>
</dbReference>
<dbReference type="InterPro" id="IPR023299">
    <property type="entry name" value="ATPase_P-typ_cyto_dom_N"/>
</dbReference>
<keyword evidence="2" id="KW-1003">Cell membrane</keyword>
<dbReference type="PANTHER" id="PTHR43294:SF21">
    <property type="entry name" value="CATION TRANSPORTING ATPASE"/>
    <property type="match status" value="1"/>
</dbReference>
<dbReference type="InterPro" id="IPR018303">
    <property type="entry name" value="ATPase_P-typ_P_site"/>
</dbReference>
<evidence type="ECO:0000256" key="11">
    <source>
        <dbReference type="SAM" id="Phobius"/>
    </source>
</evidence>
<dbReference type="InterPro" id="IPR006068">
    <property type="entry name" value="ATPase_P-typ_cation-transptr_C"/>
</dbReference>
<dbReference type="NCBIfam" id="TIGR01494">
    <property type="entry name" value="ATPase_P-type"/>
    <property type="match status" value="1"/>
</dbReference>
<feature type="transmembrane region" description="Helical" evidence="11">
    <location>
        <begin position="473"/>
        <end position="492"/>
    </location>
</feature>
<dbReference type="PRINTS" id="PR00121">
    <property type="entry name" value="NAKATPASE"/>
</dbReference>
<dbReference type="SUPFAM" id="SSF81665">
    <property type="entry name" value="Calcium ATPase, transmembrane domain M"/>
    <property type="match status" value="1"/>
</dbReference>
<organism evidence="13 14">
    <name type="scientific">Streptomyces flavochromogenes</name>
    <dbReference type="NCBI Taxonomy" id="68199"/>
    <lineage>
        <taxon>Bacteria</taxon>
        <taxon>Bacillati</taxon>
        <taxon>Actinomycetota</taxon>
        <taxon>Actinomycetes</taxon>
        <taxon>Kitasatosporales</taxon>
        <taxon>Streptomycetaceae</taxon>
        <taxon>Streptomyces</taxon>
    </lineage>
</organism>
<evidence type="ECO:0000256" key="10">
    <source>
        <dbReference type="SAM" id="MobiDB-lite"/>
    </source>
</evidence>
<evidence type="ECO:0000259" key="12">
    <source>
        <dbReference type="Pfam" id="PF00689"/>
    </source>
</evidence>
<dbReference type="Pfam" id="PF00702">
    <property type="entry name" value="Hydrolase"/>
    <property type="match status" value="1"/>
</dbReference>
<feature type="transmembrane region" description="Helical" evidence="11">
    <location>
        <begin position="596"/>
        <end position="619"/>
    </location>
</feature>
<keyword evidence="3 11" id="KW-0812">Transmembrane</keyword>
<name>A0ABW6Y395_9ACTN</name>
<keyword evidence="6" id="KW-1278">Translocase</keyword>
<feature type="transmembrane region" description="Helical" evidence="11">
    <location>
        <begin position="12"/>
        <end position="37"/>
    </location>
</feature>
<dbReference type="SFLD" id="SFLDG00002">
    <property type="entry name" value="C1.7:_P-type_atpase_like"/>
    <property type="match status" value="1"/>
</dbReference>
<proteinExistence type="predicted"/>
<keyword evidence="8 11" id="KW-0472">Membrane</keyword>
<feature type="transmembrane region" description="Helical" evidence="11">
    <location>
        <begin position="43"/>
        <end position="60"/>
    </location>
</feature>
<keyword evidence="7 11" id="KW-1133">Transmembrane helix</keyword>
<dbReference type="Pfam" id="PF00689">
    <property type="entry name" value="Cation_ATPase_C"/>
    <property type="match status" value="1"/>
</dbReference>
<feature type="region of interest" description="Disordered" evidence="10">
    <location>
        <begin position="181"/>
        <end position="207"/>
    </location>
</feature>
<evidence type="ECO:0000256" key="9">
    <source>
        <dbReference type="ARBA" id="ARBA00049360"/>
    </source>
</evidence>
<evidence type="ECO:0000256" key="5">
    <source>
        <dbReference type="ARBA" id="ARBA00022840"/>
    </source>
</evidence>
<dbReference type="InterPro" id="IPR036412">
    <property type="entry name" value="HAD-like_sf"/>
</dbReference>
<keyword evidence="4" id="KW-0547">Nucleotide-binding</keyword>
<feature type="transmembrane region" description="Helical" evidence="11">
    <location>
        <begin position="625"/>
        <end position="649"/>
    </location>
</feature>
<dbReference type="SUPFAM" id="SSF56784">
    <property type="entry name" value="HAD-like"/>
    <property type="match status" value="1"/>
</dbReference>
<feature type="transmembrane region" description="Helical" evidence="11">
    <location>
        <begin position="562"/>
        <end position="584"/>
    </location>
</feature>
<dbReference type="InterPro" id="IPR001757">
    <property type="entry name" value="P_typ_ATPase"/>
</dbReference>
<sequence length="668" mass="70539">WLIAGVATGMGVVFLVLGVAVGLPVTDSLTFAIGLLVANVPEGLLPTITLALAVGVRALARRGALVKRLSAVETLGSTSVICTDKTGTLTRNRMRLRALWTVDHGSEPGPWADDLARAGALCTTVTREADGELHGDPTEAALVAGAAAHGAPLDLGRRDAGRRALFRFDPRLRLMSVVQGGETQGGQARGGETRGGETQGREARGGKMRGPMRVLVKGAPEAVLDRLLPGTAADSARAAAEELARDGMRVLAVAVRDVPSGAELPSRRQDAESGLTLLGLVGLYDPPRLEVAEAVRRCHEAGIRVHVVTGDNGATAAAVAREVGIGVPRLHVVAASESLGDDELDRLLVEGDDEIVFARSSPETKLKVADTLREHGRIVAMTGDGVNDAPALHRAHIGVAMGRSGTDVAREAATMVLTDDDFATIVTAVEAGRRVYDNVRKFIVYIFAHATPEIVPFLVFALSAGAIPLPLTVLQILAIDLGTETLPALALGRERSEPGIMQRPPRPRHQGVISRDMLIRSWGYLGLTSAVLVMAGYFYVLWRAGWQPGDPTGPGSPLHHAYVTATTATFAGIVTCQVGTAFAARTDHAALRDIGVFSNRLLLAGIAFELVFTAALVYAPPLQHLFGTAALPLDVVLLVATFPVLVWGTDELRRGRRRRQRTSAVPGS</sequence>
<dbReference type="SFLD" id="SFLDF00027">
    <property type="entry name" value="p-type_atpase"/>
    <property type="match status" value="1"/>
</dbReference>
<feature type="transmembrane region" description="Helical" evidence="11">
    <location>
        <begin position="522"/>
        <end position="542"/>
    </location>
</feature>
<dbReference type="RefSeq" id="WP_388312153.1">
    <property type="nucleotide sequence ID" value="NZ_JBIBDZ010000020.1"/>
</dbReference>
<evidence type="ECO:0000256" key="4">
    <source>
        <dbReference type="ARBA" id="ARBA00022741"/>
    </source>
</evidence>
<protein>
    <submittedName>
        <fullName evidence="13">Cation-translocating P-type ATPase</fullName>
    </submittedName>
</protein>
<feature type="non-terminal residue" evidence="13">
    <location>
        <position position="1"/>
    </location>
</feature>
<keyword evidence="14" id="KW-1185">Reference proteome</keyword>
<keyword evidence="5" id="KW-0067">ATP-binding</keyword>
<gene>
    <name evidence="13" type="ORF">ACFY8C_38920</name>
</gene>
<dbReference type="Gene3D" id="3.40.1110.10">
    <property type="entry name" value="Calcium-transporting ATPase, cytoplasmic domain N"/>
    <property type="match status" value="1"/>
</dbReference>